<feature type="domain" description="THIF-type NAD/FAD binding fold" evidence="1">
    <location>
        <begin position="5"/>
        <end position="237"/>
    </location>
</feature>
<dbReference type="AlphaFoldDB" id="A0A9D2N970"/>
<sequence length="240" mass="26316">MLHEYSRMELLIGEEGLKKLRNSRVAVFGIGGVGSYVAEALARCGIGTLILADNDRVSLTNLNRQLIALRSTIGQLKTEVMKNRILDIDPEIVVHTYETFFSEETAEVFDFSAYDYVVDAVDTVTAKILLIEIATATGTPVISSMGTGNKLDPGKFEITDISKTSVCPLAKVMRRELKKRGIRKCKVLYSREEPVKPRISEETKGTAKRPVPGSISFVPGTAGLMIAGAVVRDLLKQPEK</sequence>
<dbReference type="PANTHER" id="PTHR43267">
    <property type="entry name" value="TRNA THREONYLCARBAMOYLADENOSINE DEHYDRATASE"/>
    <property type="match status" value="1"/>
</dbReference>
<gene>
    <name evidence="2" type="ORF">H9705_00665</name>
</gene>
<dbReference type="Pfam" id="PF00899">
    <property type="entry name" value="ThiF"/>
    <property type="match status" value="1"/>
</dbReference>
<reference evidence="2" key="2">
    <citation type="submission" date="2021-04" db="EMBL/GenBank/DDBJ databases">
        <authorList>
            <person name="Gilroy R."/>
        </authorList>
    </citation>
    <scope>NUCLEOTIDE SEQUENCE</scope>
    <source>
        <strain evidence="2">CHK185-5351</strain>
    </source>
</reference>
<evidence type="ECO:0000259" key="1">
    <source>
        <dbReference type="Pfam" id="PF00899"/>
    </source>
</evidence>
<dbReference type="Proteomes" id="UP000823849">
    <property type="component" value="Unassembled WGS sequence"/>
</dbReference>
<dbReference type="SUPFAM" id="SSF69572">
    <property type="entry name" value="Activating enzymes of the ubiquitin-like proteins"/>
    <property type="match status" value="1"/>
</dbReference>
<accession>A0A9D2N970</accession>
<protein>
    <submittedName>
        <fullName evidence="2">tRNA threonylcarbamoyladenosine dehydratase</fullName>
    </submittedName>
</protein>
<dbReference type="InterPro" id="IPR035985">
    <property type="entry name" value="Ubiquitin-activating_enz"/>
</dbReference>
<dbReference type="CDD" id="cd00755">
    <property type="entry name" value="YgdL_like"/>
    <property type="match status" value="1"/>
</dbReference>
<evidence type="ECO:0000313" key="3">
    <source>
        <dbReference type="Proteomes" id="UP000823849"/>
    </source>
</evidence>
<dbReference type="GO" id="GO:0061503">
    <property type="term" value="F:tRNA threonylcarbamoyladenosine dehydratase"/>
    <property type="evidence" value="ECO:0007669"/>
    <property type="project" value="TreeGrafter"/>
</dbReference>
<dbReference type="PANTHER" id="PTHR43267:SF1">
    <property type="entry name" value="TRNA THREONYLCARBAMOYLADENOSINE DEHYDRATASE"/>
    <property type="match status" value="1"/>
</dbReference>
<organism evidence="2 3">
    <name type="scientific">Candidatus Fusicatenibacter intestinigallinarum</name>
    <dbReference type="NCBI Taxonomy" id="2838598"/>
    <lineage>
        <taxon>Bacteria</taxon>
        <taxon>Bacillati</taxon>
        <taxon>Bacillota</taxon>
        <taxon>Clostridia</taxon>
        <taxon>Lachnospirales</taxon>
        <taxon>Lachnospiraceae</taxon>
        <taxon>Fusicatenibacter</taxon>
    </lineage>
</organism>
<dbReference type="InterPro" id="IPR000594">
    <property type="entry name" value="ThiF_NAD_FAD-bd"/>
</dbReference>
<dbReference type="FunFam" id="3.40.50.720:FF:000141">
    <property type="entry name" value="tRNA threonylcarbamoyladenosine dehydratase"/>
    <property type="match status" value="1"/>
</dbReference>
<dbReference type="Gene3D" id="3.40.50.720">
    <property type="entry name" value="NAD(P)-binding Rossmann-like Domain"/>
    <property type="match status" value="1"/>
</dbReference>
<dbReference type="GO" id="GO:0061504">
    <property type="term" value="P:cyclic threonylcarbamoyladenosine biosynthetic process"/>
    <property type="evidence" value="ECO:0007669"/>
    <property type="project" value="TreeGrafter"/>
</dbReference>
<comment type="caution">
    <text evidence="2">The sequence shown here is derived from an EMBL/GenBank/DDBJ whole genome shotgun (WGS) entry which is preliminary data.</text>
</comment>
<evidence type="ECO:0000313" key="2">
    <source>
        <dbReference type="EMBL" id="HJC14328.1"/>
    </source>
</evidence>
<dbReference type="GO" id="GO:0008641">
    <property type="term" value="F:ubiquitin-like modifier activating enzyme activity"/>
    <property type="evidence" value="ECO:0007669"/>
    <property type="project" value="InterPro"/>
</dbReference>
<name>A0A9D2N970_9FIRM</name>
<reference evidence="2" key="1">
    <citation type="journal article" date="2021" name="PeerJ">
        <title>Extensive microbial diversity within the chicken gut microbiome revealed by metagenomics and culture.</title>
        <authorList>
            <person name="Gilroy R."/>
            <person name="Ravi A."/>
            <person name="Getino M."/>
            <person name="Pursley I."/>
            <person name="Horton D.L."/>
            <person name="Alikhan N.F."/>
            <person name="Baker D."/>
            <person name="Gharbi K."/>
            <person name="Hall N."/>
            <person name="Watson M."/>
            <person name="Adriaenssens E.M."/>
            <person name="Foster-Nyarko E."/>
            <person name="Jarju S."/>
            <person name="Secka A."/>
            <person name="Antonio M."/>
            <person name="Oren A."/>
            <person name="Chaudhuri R.R."/>
            <person name="La Ragione R."/>
            <person name="Hildebrand F."/>
            <person name="Pallen M.J."/>
        </authorList>
    </citation>
    <scope>NUCLEOTIDE SEQUENCE</scope>
    <source>
        <strain evidence="2">CHK185-5351</strain>
    </source>
</reference>
<dbReference type="EMBL" id="DWWU01000003">
    <property type="protein sequence ID" value="HJC14328.1"/>
    <property type="molecule type" value="Genomic_DNA"/>
</dbReference>
<dbReference type="InterPro" id="IPR045886">
    <property type="entry name" value="ThiF/MoeB/HesA"/>
</dbReference>
<proteinExistence type="predicted"/>